<name>A0A5S5CGW3_9BACL</name>
<dbReference type="InterPro" id="IPR009057">
    <property type="entry name" value="Homeodomain-like_sf"/>
</dbReference>
<keyword evidence="1" id="KW-0678">Repressor</keyword>
<comment type="caution">
    <text evidence="8">The sequence shown here is derived from an EMBL/GenBank/DDBJ whole genome shotgun (WGS) entry which is preliminary data.</text>
</comment>
<dbReference type="Gene3D" id="1.10.10.60">
    <property type="entry name" value="Homeodomain-like"/>
    <property type="match status" value="1"/>
</dbReference>
<dbReference type="PROSITE" id="PS01081">
    <property type="entry name" value="HTH_TETR_1"/>
    <property type="match status" value="1"/>
</dbReference>
<protein>
    <submittedName>
        <fullName evidence="8">AcrR family transcriptional regulator</fullName>
    </submittedName>
</protein>
<dbReference type="PROSITE" id="PS50977">
    <property type="entry name" value="HTH_TETR_2"/>
    <property type="match status" value="1"/>
</dbReference>
<evidence type="ECO:0000313" key="9">
    <source>
        <dbReference type="Proteomes" id="UP000323257"/>
    </source>
</evidence>
<keyword evidence="4" id="KW-0804">Transcription</keyword>
<dbReference type="Proteomes" id="UP000323257">
    <property type="component" value="Unassembled WGS sequence"/>
</dbReference>
<organism evidence="8 9">
    <name type="scientific">Paenibacillus methanolicus</name>
    <dbReference type="NCBI Taxonomy" id="582686"/>
    <lineage>
        <taxon>Bacteria</taxon>
        <taxon>Bacillati</taxon>
        <taxon>Bacillota</taxon>
        <taxon>Bacilli</taxon>
        <taxon>Bacillales</taxon>
        <taxon>Paenibacillaceae</taxon>
        <taxon>Paenibacillus</taxon>
    </lineage>
</organism>
<dbReference type="GO" id="GO:0003700">
    <property type="term" value="F:DNA-binding transcription factor activity"/>
    <property type="evidence" value="ECO:0007669"/>
    <property type="project" value="TreeGrafter"/>
</dbReference>
<dbReference type="InterPro" id="IPR036271">
    <property type="entry name" value="Tet_transcr_reg_TetR-rel_C_sf"/>
</dbReference>
<gene>
    <name evidence="8" type="ORF">BCM02_101115</name>
</gene>
<dbReference type="EMBL" id="VNHS01000001">
    <property type="protein sequence ID" value="TYP79000.1"/>
    <property type="molecule type" value="Genomic_DNA"/>
</dbReference>
<keyword evidence="3 5" id="KW-0238">DNA-binding</keyword>
<dbReference type="SUPFAM" id="SSF48498">
    <property type="entry name" value="Tetracyclin repressor-like, C-terminal domain"/>
    <property type="match status" value="1"/>
</dbReference>
<keyword evidence="9" id="KW-1185">Reference proteome</keyword>
<evidence type="ECO:0000256" key="3">
    <source>
        <dbReference type="ARBA" id="ARBA00023125"/>
    </source>
</evidence>
<keyword evidence="2" id="KW-0805">Transcription regulation</keyword>
<feature type="domain" description="HTH tetR-type" evidence="7">
    <location>
        <begin position="19"/>
        <end position="79"/>
    </location>
</feature>
<feature type="region of interest" description="Disordered" evidence="6">
    <location>
        <begin position="1"/>
        <end position="21"/>
    </location>
</feature>
<evidence type="ECO:0000313" key="8">
    <source>
        <dbReference type="EMBL" id="TYP79000.1"/>
    </source>
</evidence>
<dbReference type="PANTHER" id="PTHR30055:SF175">
    <property type="entry name" value="HTH-TYPE TRANSCRIPTIONAL REPRESSOR KSTR2"/>
    <property type="match status" value="1"/>
</dbReference>
<accession>A0A5S5CGW3</accession>
<evidence type="ECO:0000259" key="7">
    <source>
        <dbReference type="PROSITE" id="PS50977"/>
    </source>
</evidence>
<dbReference type="GO" id="GO:0045892">
    <property type="term" value="P:negative regulation of DNA-templated transcription"/>
    <property type="evidence" value="ECO:0007669"/>
    <property type="project" value="UniProtKB-ARBA"/>
</dbReference>
<dbReference type="InterPro" id="IPR050109">
    <property type="entry name" value="HTH-type_TetR-like_transc_reg"/>
</dbReference>
<dbReference type="Gene3D" id="1.10.357.10">
    <property type="entry name" value="Tetracycline Repressor, domain 2"/>
    <property type="match status" value="1"/>
</dbReference>
<dbReference type="FunFam" id="1.10.10.60:FF:000141">
    <property type="entry name" value="TetR family transcriptional regulator"/>
    <property type="match status" value="1"/>
</dbReference>
<evidence type="ECO:0000256" key="5">
    <source>
        <dbReference type="PROSITE-ProRule" id="PRU00335"/>
    </source>
</evidence>
<dbReference type="OrthoDB" id="2732116at2"/>
<dbReference type="PRINTS" id="PR00455">
    <property type="entry name" value="HTHTETR"/>
</dbReference>
<dbReference type="InterPro" id="IPR023772">
    <property type="entry name" value="DNA-bd_HTH_TetR-type_CS"/>
</dbReference>
<dbReference type="InterPro" id="IPR001647">
    <property type="entry name" value="HTH_TetR"/>
</dbReference>
<dbReference type="PANTHER" id="PTHR30055">
    <property type="entry name" value="HTH-TYPE TRANSCRIPTIONAL REGULATOR RUTR"/>
    <property type="match status" value="1"/>
</dbReference>
<evidence type="ECO:0000256" key="2">
    <source>
        <dbReference type="ARBA" id="ARBA00023015"/>
    </source>
</evidence>
<evidence type="ECO:0000256" key="4">
    <source>
        <dbReference type="ARBA" id="ARBA00023163"/>
    </source>
</evidence>
<dbReference type="Pfam" id="PF00440">
    <property type="entry name" value="TetR_N"/>
    <property type="match status" value="1"/>
</dbReference>
<sequence>MENKTNRVPGRPKHDNEQEPVQDMLIRTASKLFMEKGYDQVSLEQIAKACQVSKPSIYYHFSSKPELFTASVIAIMNHVHAKTSNLLRESDTLETGLLRVAETRLANPHPEFETILNEAANYLSEAQYTEIRQAELRIYQLLAEHFERAMEQRILRDNDALFLAQSFSTLLLLGNRKDTKSRYVSSRDLGKQIVDLFLRGATLEG</sequence>
<dbReference type="SUPFAM" id="SSF46689">
    <property type="entry name" value="Homeodomain-like"/>
    <property type="match status" value="1"/>
</dbReference>
<dbReference type="GO" id="GO:0000976">
    <property type="term" value="F:transcription cis-regulatory region binding"/>
    <property type="evidence" value="ECO:0007669"/>
    <property type="project" value="TreeGrafter"/>
</dbReference>
<dbReference type="AlphaFoldDB" id="A0A5S5CGW3"/>
<evidence type="ECO:0000256" key="6">
    <source>
        <dbReference type="SAM" id="MobiDB-lite"/>
    </source>
</evidence>
<proteinExistence type="predicted"/>
<feature type="DNA-binding region" description="H-T-H motif" evidence="5">
    <location>
        <begin position="42"/>
        <end position="61"/>
    </location>
</feature>
<dbReference type="RefSeq" id="WP_148927115.1">
    <property type="nucleotide sequence ID" value="NZ_VNHS01000001.1"/>
</dbReference>
<evidence type="ECO:0000256" key="1">
    <source>
        <dbReference type="ARBA" id="ARBA00022491"/>
    </source>
</evidence>
<reference evidence="8 9" key="1">
    <citation type="submission" date="2019-07" db="EMBL/GenBank/DDBJ databases">
        <title>Genomic Encyclopedia of Type Strains, Phase III (KMG-III): the genomes of soil and plant-associated and newly described type strains.</title>
        <authorList>
            <person name="Whitman W."/>
        </authorList>
    </citation>
    <scope>NUCLEOTIDE SEQUENCE [LARGE SCALE GENOMIC DNA]</scope>
    <source>
        <strain evidence="8 9">BL24</strain>
    </source>
</reference>